<keyword evidence="2" id="KW-0238">DNA-binding</keyword>
<evidence type="ECO:0000259" key="4">
    <source>
        <dbReference type="SMART" id="SM00862"/>
    </source>
</evidence>
<reference evidence="7" key="1">
    <citation type="journal article" date="2019" name="Int. J. Syst. Evol. Microbiol.">
        <title>The Global Catalogue of Microorganisms (GCM) 10K type strain sequencing project: providing services to taxonomists for standard genome sequencing and annotation.</title>
        <authorList>
            <consortium name="The Broad Institute Genomics Platform"/>
            <consortium name="The Broad Institute Genome Sequencing Center for Infectious Disease"/>
            <person name="Wu L."/>
            <person name="Ma J."/>
        </authorList>
    </citation>
    <scope>NUCLEOTIDE SEQUENCE [LARGE SCALE GENOMIC DNA]</scope>
    <source>
        <strain evidence="7">JCM 9377</strain>
    </source>
</reference>
<dbReference type="InterPro" id="IPR005158">
    <property type="entry name" value="BTAD"/>
</dbReference>
<dbReference type="SUPFAM" id="SSF46894">
    <property type="entry name" value="C-terminal effector domain of the bipartite response regulators"/>
    <property type="match status" value="1"/>
</dbReference>
<feature type="domain" description="OmpR/PhoB-type" evidence="4">
    <location>
        <begin position="15"/>
        <end position="84"/>
    </location>
</feature>
<dbReference type="PANTHER" id="PTHR47691">
    <property type="entry name" value="REGULATOR-RELATED"/>
    <property type="match status" value="1"/>
</dbReference>
<dbReference type="Gene3D" id="3.40.50.300">
    <property type="entry name" value="P-loop containing nucleotide triphosphate hydrolases"/>
    <property type="match status" value="1"/>
</dbReference>
<dbReference type="Gene3D" id="1.25.40.10">
    <property type="entry name" value="Tetratricopeptide repeat domain"/>
    <property type="match status" value="1"/>
</dbReference>
<evidence type="ECO:0000259" key="5">
    <source>
        <dbReference type="SMART" id="SM01043"/>
    </source>
</evidence>
<dbReference type="InterPro" id="IPR003593">
    <property type="entry name" value="AAA+_ATPase"/>
</dbReference>
<organism evidence="6 7">
    <name type="scientific">Actinocorallia longicatena</name>
    <dbReference type="NCBI Taxonomy" id="111803"/>
    <lineage>
        <taxon>Bacteria</taxon>
        <taxon>Bacillati</taxon>
        <taxon>Actinomycetota</taxon>
        <taxon>Actinomycetes</taxon>
        <taxon>Streptosporangiales</taxon>
        <taxon>Thermomonosporaceae</taxon>
        <taxon>Actinocorallia</taxon>
    </lineage>
</organism>
<dbReference type="EMBL" id="BAAAUV010000005">
    <property type="protein sequence ID" value="GAA3207647.1"/>
    <property type="molecule type" value="Genomic_DNA"/>
</dbReference>
<evidence type="ECO:0000259" key="3">
    <source>
        <dbReference type="SMART" id="SM00382"/>
    </source>
</evidence>
<dbReference type="SUPFAM" id="SSF48452">
    <property type="entry name" value="TPR-like"/>
    <property type="match status" value="1"/>
</dbReference>
<feature type="domain" description="AAA+ ATPase" evidence="3">
    <location>
        <begin position="266"/>
        <end position="403"/>
    </location>
</feature>
<dbReference type="PANTHER" id="PTHR47691:SF3">
    <property type="entry name" value="HTH-TYPE TRANSCRIPTIONAL REGULATOR RV0890C-RELATED"/>
    <property type="match status" value="1"/>
</dbReference>
<dbReference type="SMART" id="SM00382">
    <property type="entry name" value="AAA"/>
    <property type="match status" value="1"/>
</dbReference>
<dbReference type="Gene3D" id="1.10.10.10">
    <property type="entry name" value="Winged helix-like DNA-binding domain superfamily/Winged helix DNA-binding domain"/>
    <property type="match status" value="1"/>
</dbReference>
<evidence type="ECO:0000256" key="1">
    <source>
        <dbReference type="ARBA" id="ARBA00005820"/>
    </source>
</evidence>
<dbReference type="InterPro" id="IPR058852">
    <property type="entry name" value="HTH_77"/>
</dbReference>
<comment type="caution">
    <text evidence="6">The sequence shown here is derived from an EMBL/GenBank/DDBJ whole genome shotgun (WGS) entry which is preliminary data.</text>
</comment>
<dbReference type="Proteomes" id="UP001501237">
    <property type="component" value="Unassembled WGS sequence"/>
</dbReference>
<dbReference type="InterPro" id="IPR011990">
    <property type="entry name" value="TPR-like_helical_dom_sf"/>
</dbReference>
<evidence type="ECO:0000313" key="6">
    <source>
        <dbReference type="EMBL" id="GAA3207647.1"/>
    </source>
</evidence>
<dbReference type="InterPro" id="IPR027417">
    <property type="entry name" value="P-loop_NTPase"/>
</dbReference>
<dbReference type="InterPro" id="IPR016032">
    <property type="entry name" value="Sig_transdc_resp-reg_C-effctor"/>
</dbReference>
<dbReference type="SUPFAM" id="SSF52540">
    <property type="entry name" value="P-loop containing nucleoside triphosphate hydrolases"/>
    <property type="match status" value="1"/>
</dbReference>
<evidence type="ECO:0000256" key="2">
    <source>
        <dbReference type="ARBA" id="ARBA00023125"/>
    </source>
</evidence>
<keyword evidence="7" id="KW-1185">Reference proteome</keyword>
<evidence type="ECO:0000313" key="7">
    <source>
        <dbReference type="Proteomes" id="UP001501237"/>
    </source>
</evidence>
<protein>
    <submittedName>
        <fullName evidence="6">BTAD domain-containing putative transcriptional regulator</fullName>
    </submittedName>
</protein>
<dbReference type="Pfam" id="PF13401">
    <property type="entry name" value="AAA_22"/>
    <property type="match status" value="1"/>
</dbReference>
<feature type="domain" description="Bacterial transcriptional activator" evidence="5">
    <location>
        <begin position="91"/>
        <end position="233"/>
    </location>
</feature>
<dbReference type="SMART" id="SM01043">
    <property type="entry name" value="BTAD"/>
    <property type="match status" value="1"/>
</dbReference>
<comment type="similarity">
    <text evidence="1">Belongs to the AfsR/DnrI/RedD regulatory family.</text>
</comment>
<dbReference type="InterPro" id="IPR036388">
    <property type="entry name" value="WH-like_DNA-bd_sf"/>
</dbReference>
<dbReference type="PRINTS" id="PR00364">
    <property type="entry name" value="DISEASERSIST"/>
</dbReference>
<dbReference type="Pfam" id="PF25872">
    <property type="entry name" value="HTH_77"/>
    <property type="match status" value="1"/>
</dbReference>
<dbReference type="Pfam" id="PF03704">
    <property type="entry name" value="BTAD"/>
    <property type="match status" value="1"/>
</dbReference>
<sequence>MPIDLCLLDGVRWQGRPVVGERAQALLAVLVLHGRTVSTERLVAEVWGEDEPANPAKALQVLVSRTRAVVGAGALVTDGNGYRLDLVGDRVDAVALRTLAGRARALLAGDPAAAAKAAEQALAVGAGTARAEGEGPLAEVRRRAEADLVSAGAVLARARSRGGDHEAALPGLERAAGDRPGDEALLADLLRSEAAVRGPGAALDRFEGHRVEVRERSGSDVGPELKRVHGELLALDSPVRTGVRFDTTPLLGRDDDLRRVRALLATARVVAILGPGGLGKTRLAHVVAREAPQPVVHFVELAGVTAAEDLVDEVGSALGVRDSVAGRRTLTPRQRADVRSRIAAQLDLAPTLLVLDNCEHLVGAVADLVAHLVATTRELRVLTTTRAPLAIAAERVYPLPQLGTGDAVTLFRDRATAARPGVGLREEDVRAVVDRLDGLPLAIELAAAKVRVMSPAEIARRLDDRFALLRGGDRSAPSRHRTLLAVIDWSWSLLGERERRALRRLSAFPDGFTFDAAEEVLGEGALGDIGELVEQSLLTVVERADGVRYRMLETVREFGRLRLDAEGETAEARAAFRRWAVGQADRYGSLLYSAEQFEAMDRLRAEDTNLADVLREVLAEPDPEAVVILFAALGGYWSISGDHSRSIAFGPAVGAVVDGWTPPPHLADRARMALSIALLNCMIISSSAEIEALARPLTDLGTDSAQPGVRALVTVLLAMVWRPEDECAELAADPDPMIRAITLQWLSHGRENTGDPAGAIEAAEAALELIGEESGPWHRAMVHAQLFGLYEHVGDSAAAARHAAAALAVLDRLDAVDDALQIRAVLATAALVDGRRDEAARMIDELEVRAGRATHAEIISVVAGRAQLALIDGDIPTGLRLHREAAQALANVRFPRAPETGGGATVLHGDQDVATPWTALGEAMALAVFAQYSEGDDGADLFASLKVRARNLFGEDRSFRDYPMAGMALAGLGIWGLLKDAMPAEDAVRLLVLADRFAYNRFTPSLQWPVLSAHAERVAPGVLARIEAEYGERRGPGLLAEARAVLERMG</sequence>
<name>A0ABP6Q7T4_9ACTN</name>
<gene>
    <name evidence="6" type="ORF">GCM10010468_24100</name>
</gene>
<dbReference type="RefSeq" id="WP_344826292.1">
    <property type="nucleotide sequence ID" value="NZ_BAAAUV010000005.1"/>
</dbReference>
<dbReference type="InterPro" id="IPR001867">
    <property type="entry name" value="OmpR/PhoB-type_DNA-bd"/>
</dbReference>
<proteinExistence type="inferred from homology"/>
<dbReference type="SMART" id="SM00862">
    <property type="entry name" value="Trans_reg_C"/>
    <property type="match status" value="1"/>
</dbReference>
<accession>A0ABP6Q7T4</accession>
<dbReference type="InterPro" id="IPR049945">
    <property type="entry name" value="AAA_22"/>
</dbReference>